<dbReference type="Proteomes" id="UP000078540">
    <property type="component" value="Unassembled WGS sequence"/>
</dbReference>
<keyword evidence="2" id="KW-1185">Reference proteome</keyword>
<protein>
    <submittedName>
        <fullName evidence="1">Uncharacterized protein</fullName>
    </submittedName>
</protein>
<dbReference type="AlphaFoldDB" id="A0A195BAB3"/>
<evidence type="ECO:0000313" key="1">
    <source>
        <dbReference type="EMBL" id="KYM81165.1"/>
    </source>
</evidence>
<organism evidence="1 2">
    <name type="scientific">Atta colombica</name>
    <dbReference type="NCBI Taxonomy" id="520822"/>
    <lineage>
        <taxon>Eukaryota</taxon>
        <taxon>Metazoa</taxon>
        <taxon>Ecdysozoa</taxon>
        <taxon>Arthropoda</taxon>
        <taxon>Hexapoda</taxon>
        <taxon>Insecta</taxon>
        <taxon>Pterygota</taxon>
        <taxon>Neoptera</taxon>
        <taxon>Endopterygota</taxon>
        <taxon>Hymenoptera</taxon>
        <taxon>Apocrita</taxon>
        <taxon>Aculeata</taxon>
        <taxon>Formicoidea</taxon>
        <taxon>Formicidae</taxon>
        <taxon>Myrmicinae</taxon>
        <taxon>Atta</taxon>
    </lineage>
</organism>
<proteinExistence type="predicted"/>
<sequence>MKEFLIKEISFLQNSSSFVIY</sequence>
<evidence type="ECO:0000313" key="2">
    <source>
        <dbReference type="Proteomes" id="UP000078540"/>
    </source>
</evidence>
<name>A0A195BAB3_9HYME</name>
<dbReference type="EMBL" id="KQ976542">
    <property type="protein sequence ID" value="KYM81165.1"/>
    <property type="molecule type" value="Genomic_DNA"/>
</dbReference>
<gene>
    <name evidence="1" type="ORF">ALC53_08508</name>
</gene>
<accession>A0A195BAB3</accession>
<reference evidence="1 2" key="1">
    <citation type="submission" date="2015-09" db="EMBL/GenBank/DDBJ databases">
        <title>Atta colombica WGS genome.</title>
        <authorList>
            <person name="Nygaard S."/>
            <person name="Hu H."/>
            <person name="Boomsma J."/>
            <person name="Zhang G."/>
        </authorList>
    </citation>
    <scope>NUCLEOTIDE SEQUENCE [LARGE SCALE GENOMIC DNA]</scope>
    <source>
        <strain evidence="1">Treedump-2</strain>
        <tissue evidence="1">Whole body</tissue>
    </source>
</reference>